<evidence type="ECO:0000256" key="1">
    <source>
        <dbReference type="SAM" id="MobiDB-lite"/>
    </source>
</evidence>
<evidence type="ECO:0000313" key="2">
    <source>
        <dbReference type="EMBL" id="CAE7448456.1"/>
    </source>
</evidence>
<dbReference type="InterPro" id="IPR038765">
    <property type="entry name" value="Papain-like_cys_pep_sf"/>
</dbReference>
<gene>
    <name evidence="2" type="ORF">SNAT2548_LOCUS24487</name>
</gene>
<accession>A0A812RR70</accession>
<keyword evidence="3" id="KW-1185">Reference proteome</keyword>
<feature type="region of interest" description="Disordered" evidence="1">
    <location>
        <begin position="1"/>
        <end position="36"/>
    </location>
</feature>
<dbReference type="Gene3D" id="3.90.70.10">
    <property type="entry name" value="Cysteine proteinases"/>
    <property type="match status" value="1"/>
</dbReference>
<comment type="caution">
    <text evidence="2">The sequence shown here is derived from an EMBL/GenBank/DDBJ whole genome shotgun (WGS) entry which is preliminary data.</text>
</comment>
<evidence type="ECO:0000313" key="3">
    <source>
        <dbReference type="Proteomes" id="UP000604046"/>
    </source>
</evidence>
<proteinExistence type="predicted"/>
<dbReference type="CDD" id="cd02257">
    <property type="entry name" value="Peptidase_C19"/>
    <property type="match status" value="1"/>
</dbReference>
<reference evidence="2" key="1">
    <citation type="submission" date="2021-02" db="EMBL/GenBank/DDBJ databases">
        <authorList>
            <person name="Dougan E. K."/>
            <person name="Rhodes N."/>
            <person name="Thang M."/>
            <person name="Chan C."/>
        </authorList>
    </citation>
    <scope>NUCLEOTIDE SEQUENCE</scope>
</reference>
<dbReference type="EMBL" id="CAJNDS010002359">
    <property type="protein sequence ID" value="CAE7448456.1"/>
    <property type="molecule type" value="Genomic_DNA"/>
</dbReference>
<name>A0A812RR70_9DINO</name>
<feature type="compositionally biased region" description="Basic residues" evidence="1">
    <location>
        <begin position="23"/>
        <end position="32"/>
    </location>
</feature>
<feature type="compositionally biased region" description="Basic and acidic residues" evidence="1">
    <location>
        <begin position="107"/>
        <end position="121"/>
    </location>
</feature>
<dbReference type="AlphaFoldDB" id="A0A812RR70"/>
<dbReference type="OrthoDB" id="438623at2759"/>
<organism evidence="2 3">
    <name type="scientific">Symbiodinium natans</name>
    <dbReference type="NCBI Taxonomy" id="878477"/>
    <lineage>
        <taxon>Eukaryota</taxon>
        <taxon>Sar</taxon>
        <taxon>Alveolata</taxon>
        <taxon>Dinophyceae</taxon>
        <taxon>Suessiales</taxon>
        <taxon>Symbiodiniaceae</taxon>
        <taxon>Symbiodinium</taxon>
    </lineage>
</organism>
<sequence length="579" mass="65152">MQGIPEKRKERDELLGEGPLSKQHWRKGGGKGRGHETPNLTYLIKALARLALQQEMALKILRQDYSWVLFIQPGSQGPLPLLFAAAQKWKKSQGGNNDQRPTHHPIRMSDHDAACEPEGHRGGATPTPFQKKAEENKWLQEGHWCYQKWSPALGSLVVDEGRRDTLKQSPAAALVQQTLVADILKYGAQRKPIHVHALSSWRPLLCNWANLHQQQDACEFLEHLLGAGRPQVLQGKWESRIVSEVEGTETRGQHNTQRSITLDLPDPYATTTLQALVDHWRTGGTHVQACTHPPRILLLRISRFLDIDAGETVKLHTRVAIPTAVLIPCYCDPHKGATGFKPTQHEHEVRIPYSLEIDDKLPDDMPYPRHIAEQIAAEMIACGQVRMSAWELLCDSLPRGDLRSEAHADLPGSMCFMSGAYSQGPLHGLRRNTSKFPWVTLMVCKYIRSCTRVPFTSFVLQRNTFLHAHRDMNNAAQSVNAVLPCSAFTGGGVWVHNPEGNYTCMDGTMRGTVLNLTLPGVTFDPQQWHETRPWTGDRITIAIFTVRAVDELIPALHHLYHMQQTLTVSERLVGHFWPL</sequence>
<protein>
    <submittedName>
        <fullName evidence="2">Uncharacterized protein</fullName>
    </submittedName>
</protein>
<dbReference type="SUPFAM" id="SSF54001">
    <property type="entry name" value="Cysteine proteinases"/>
    <property type="match status" value="1"/>
</dbReference>
<feature type="compositionally biased region" description="Basic and acidic residues" evidence="1">
    <location>
        <begin position="1"/>
        <end position="14"/>
    </location>
</feature>
<feature type="region of interest" description="Disordered" evidence="1">
    <location>
        <begin position="90"/>
        <end position="129"/>
    </location>
</feature>
<dbReference type="Proteomes" id="UP000604046">
    <property type="component" value="Unassembled WGS sequence"/>
</dbReference>